<dbReference type="GeneID" id="105272317"/>
<dbReference type="InterPro" id="IPR006076">
    <property type="entry name" value="FAD-dep_OxRdtase"/>
</dbReference>
<organism evidence="7 8">
    <name type="scientific">Fopius arisanus</name>
    <dbReference type="NCBI Taxonomy" id="64838"/>
    <lineage>
        <taxon>Eukaryota</taxon>
        <taxon>Metazoa</taxon>
        <taxon>Ecdysozoa</taxon>
        <taxon>Arthropoda</taxon>
        <taxon>Hexapoda</taxon>
        <taxon>Insecta</taxon>
        <taxon>Pterygota</taxon>
        <taxon>Neoptera</taxon>
        <taxon>Endopterygota</taxon>
        <taxon>Hymenoptera</taxon>
        <taxon>Apocrita</taxon>
        <taxon>Ichneumonoidea</taxon>
        <taxon>Braconidae</taxon>
        <taxon>Opiinae</taxon>
        <taxon>Fopius</taxon>
    </lineage>
</organism>
<dbReference type="GO" id="GO:0019478">
    <property type="term" value="P:D-amino acid catabolic process"/>
    <property type="evidence" value="ECO:0007669"/>
    <property type="project" value="TreeGrafter"/>
</dbReference>
<feature type="domain" description="FAD dependent oxidoreductase" evidence="6">
    <location>
        <begin position="2"/>
        <end position="321"/>
    </location>
</feature>
<comment type="similarity">
    <text evidence="2">Belongs to the DAMOX/DASOX family.</text>
</comment>
<dbReference type="OrthoDB" id="2015447at2759"/>
<dbReference type="Gene3D" id="3.30.9.10">
    <property type="entry name" value="D-Amino Acid Oxidase, subunit A, domain 2"/>
    <property type="match status" value="1"/>
</dbReference>
<dbReference type="SUPFAM" id="SSF54373">
    <property type="entry name" value="FAD-linked reductases, C-terminal domain"/>
    <property type="match status" value="1"/>
</dbReference>
<sequence length="335" mass="37330">MRVAIVGGGVVGITTALKLKREWRNSDISIYAENYEDLVSFVAAGIFRVGNSFLGPNEEITRNWVSDSYEFYDEIRKSREAALAGVVQISGYIFSNEGPAAVKNHWMESLVPHYRSVTEEELKLPGGHWKYGSYFTTIMIQCKSYIPWAKNQLEAMSTKFYQRKLYNINELIDEYDVIINCSGLGARELCGDRRMIPIRGQVLKVKAPWLKTFFYGDLDTYIIPGVDGSCTLGGSRNFDSTRASPCPHETRAIHDRCTALVPSLKNAHLIESLVGLRPHRDGGVRVEVEKISNGRRSATVVHNYGHGGYGVCTAPGTASYAIKLAQNAHLNNSKL</sequence>
<proteinExistence type="inferred from homology"/>
<dbReference type="GO" id="GO:0003884">
    <property type="term" value="F:D-amino-acid oxidase activity"/>
    <property type="evidence" value="ECO:0007669"/>
    <property type="project" value="InterPro"/>
</dbReference>
<dbReference type="Gene3D" id="3.40.50.720">
    <property type="entry name" value="NAD(P)-binding Rossmann-like Domain"/>
    <property type="match status" value="1"/>
</dbReference>
<dbReference type="PROSITE" id="PS00677">
    <property type="entry name" value="DAO"/>
    <property type="match status" value="1"/>
</dbReference>
<dbReference type="InterPro" id="IPR006181">
    <property type="entry name" value="D-amino_acid_oxidase_CS"/>
</dbReference>
<evidence type="ECO:0000256" key="2">
    <source>
        <dbReference type="ARBA" id="ARBA00006730"/>
    </source>
</evidence>
<dbReference type="GO" id="GO:0071949">
    <property type="term" value="F:FAD binding"/>
    <property type="evidence" value="ECO:0007669"/>
    <property type="project" value="InterPro"/>
</dbReference>
<dbReference type="Pfam" id="PF01266">
    <property type="entry name" value="DAO"/>
    <property type="match status" value="1"/>
</dbReference>
<dbReference type="GO" id="GO:0005737">
    <property type="term" value="C:cytoplasm"/>
    <property type="evidence" value="ECO:0007669"/>
    <property type="project" value="TreeGrafter"/>
</dbReference>
<keyword evidence="4" id="KW-0274">FAD</keyword>
<keyword evidence="5" id="KW-0560">Oxidoreductase</keyword>
<evidence type="ECO:0000256" key="3">
    <source>
        <dbReference type="ARBA" id="ARBA00022630"/>
    </source>
</evidence>
<dbReference type="PANTHER" id="PTHR11530">
    <property type="entry name" value="D-AMINO ACID OXIDASE"/>
    <property type="match status" value="1"/>
</dbReference>
<comment type="cofactor">
    <cofactor evidence="1">
        <name>FAD</name>
        <dbReference type="ChEBI" id="CHEBI:57692"/>
    </cofactor>
</comment>
<evidence type="ECO:0000313" key="8">
    <source>
        <dbReference type="RefSeq" id="XP_011312690.1"/>
    </source>
</evidence>
<dbReference type="PIRSF" id="PIRSF000189">
    <property type="entry name" value="D-aa_oxidase"/>
    <property type="match status" value="1"/>
</dbReference>
<keyword evidence="7" id="KW-1185">Reference proteome</keyword>
<dbReference type="InterPro" id="IPR023209">
    <property type="entry name" value="DAO"/>
</dbReference>
<evidence type="ECO:0000256" key="5">
    <source>
        <dbReference type="ARBA" id="ARBA00023002"/>
    </source>
</evidence>
<dbReference type="PANTHER" id="PTHR11530:SF17">
    <property type="entry name" value="RE49860P"/>
    <property type="match status" value="1"/>
</dbReference>
<evidence type="ECO:0000313" key="7">
    <source>
        <dbReference type="Proteomes" id="UP000694866"/>
    </source>
</evidence>
<name>A0A9R1TP29_9HYME</name>
<dbReference type="KEGG" id="fas:105272317"/>
<dbReference type="CTD" id="36128"/>
<dbReference type="RefSeq" id="XP_011312690.1">
    <property type="nucleotide sequence ID" value="XM_011314388.1"/>
</dbReference>
<dbReference type="Proteomes" id="UP000694866">
    <property type="component" value="Unplaced"/>
</dbReference>
<dbReference type="AlphaFoldDB" id="A0A9R1TP29"/>
<gene>
    <name evidence="8" type="primary">Daao1</name>
</gene>
<reference evidence="8" key="1">
    <citation type="submission" date="2025-08" db="UniProtKB">
        <authorList>
            <consortium name="RefSeq"/>
        </authorList>
    </citation>
    <scope>IDENTIFICATION</scope>
    <source>
        <strain evidence="8">USDA-PBARC FA_bdor</strain>
        <tissue evidence="8">Whole organism</tissue>
    </source>
</reference>
<evidence type="ECO:0000256" key="1">
    <source>
        <dbReference type="ARBA" id="ARBA00001974"/>
    </source>
</evidence>
<evidence type="ECO:0000256" key="4">
    <source>
        <dbReference type="ARBA" id="ARBA00022827"/>
    </source>
</evidence>
<dbReference type="SUPFAM" id="SSF51971">
    <property type="entry name" value="Nucleotide-binding domain"/>
    <property type="match status" value="1"/>
</dbReference>
<accession>A0A9R1TP29</accession>
<protein>
    <submittedName>
        <fullName evidence="8">D-aspartate oxidase</fullName>
    </submittedName>
</protein>
<keyword evidence="3" id="KW-0285">Flavoprotein</keyword>
<evidence type="ECO:0000259" key="6">
    <source>
        <dbReference type="Pfam" id="PF01266"/>
    </source>
</evidence>